<comment type="caution">
    <text evidence="8">The sequence shown here is derived from an EMBL/GenBank/DDBJ whole genome shotgun (WGS) entry which is preliminary data.</text>
</comment>
<evidence type="ECO:0000256" key="3">
    <source>
        <dbReference type="ARBA" id="ARBA00016197"/>
    </source>
</evidence>
<evidence type="ECO:0000256" key="4">
    <source>
        <dbReference type="ARBA" id="ARBA00022946"/>
    </source>
</evidence>
<protein>
    <recommendedName>
        <fullName evidence="3">Altered inheritance of mitochondria protein 9, mitochondrial</fullName>
    </recommendedName>
    <alternativeName>
        <fullName evidence="6">Found in mitochondrial proteome protein 29</fullName>
    </alternativeName>
</protein>
<evidence type="ECO:0000256" key="1">
    <source>
        <dbReference type="ARBA" id="ARBA00004173"/>
    </source>
</evidence>
<sequence length="436" mass="48941">MFRRVSQLWSHLLHHKSNANPRTVSTGMDLKRTFHGGGDFQSTASLDPSTDTSGRWLHRDKAQRQARSLKFDFALLCQKAINVCPGAKSVVQCEKTEGGFNRVFIFSLDNGAHIVAKLAFRVAGSPDLMTSSEVVTMAYGKVVNVADGDYTREYTDALLDAAYERLPNLSKAEHAAELSYRGSVEEHVRLLQISKAVIKGLNGSPVIRDVSAPILLHPDLNKRNIYVSRDDPTQITALIDWQSTYVEPTCVYANESPDLTAASPNISSIPEMDDELRGKAGPRPPYLSTDLRSRTPWIRAKARSRQGAGGNTPESDAVCHSSWRDRAPALRQELIDLSQPWPELGHLGSCPYQPLVEALAEHAKQWEDFKTVLKFKIFLIRVLDSNSEGWISTDGWEAAKATHKQLYEQWMETVRESEDPEMNEERGRRLRPWDES</sequence>
<dbReference type="PANTHER" id="PTHR36091">
    <property type="entry name" value="ALTERED INHERITANCE OF MITOCHONDRIA PROTEIN 9, MITOCHONDRIAL"/>
    <property type="match status" value="1"/>
</dbReference>
<gene>
    <name evidence="8" type="ORF">A1O7_09514</name>
</gene>
<evidence type="ECO:0000256" key="6">
    <source>
        <dbReference type="ARBA" id="ARBA00031849"/>
    </source>
</evidence>
<dbReference type="RefSeq" id="XP_007761692.1">
    <property type="nucleotide sequence ID" value="XM_007763502.1"/>
</dbReference>
<comment type="similarity">
    <text evidence="2">Belongs to the AIM9 family.</text>
</comment>
<comment type="subcellular location">
    <subcellularLocation>
        <location evidence="1">Mitochondrion</location>
    </subcellularLocation>
</comment>
<dbReference type="InterPro" id="IPR011009">
    <property type="entry name" value="Kinase-like_dom_sf"/>
</dbReference>
<name>W9VEX6_9EURO</name>
<dbReference type="VEuPathDB" id="FungiDB:A1O7_09514"/>
<evidence type="ECO:0000256" key="7">
    <source>
        <dbReference type="SAM" id="MobiDB-lite"/>
    </source>
</evidence>
<dbReference type="EMBL" id="AMGW01000007">
    <property type="protein sequence ID" value="EXJ54177.1"/>
    <property type="molecule type" value="Genomic_DNA"/>
</dbReference>
<dbReference type="OrthoDB" id="2831558at2759"/>
<feature type="region of interest" description="Disordered" evidence="7">
    <location>
        <begin position="301"/>
        <end position="320"/>
    </location>
</feature>
<evidence type="ECO:0000313" key="9">
    <source>
        <dbReference type="Proteomes" id="UP000019473"/>
    </source>
</evidence>
<keyword evidence="4" id="KW-0809">Transit peptide</keyword>
<reference evidence="8 9" key="1">
    <citation type="submission" date="2013-03" db="EMBL/GenBank/DDBJ databases">
        <title>The Genome Sequence of Cladophialophora yegresii CBS 114405.</title>
        <authorList>
            <consortium name="The Broad Institute Genomics Platform"/>
            <person name="Cuomo C."/>
            <person name="de Hoog S."/>
            <person name="Gorbushina A."/>
            <person name="Walker B."/>
            <person name="Young S.K."/>
            <person name="Zeng Q."/>
            <person name="Gargeya S."/>
            <person name="Fitzgerald M."/>
            <person name="Haas B."/>
            <person name="Abouelleil A."/>
            <person name="Allen A.W."/>
            <person name="Alvarado L."/>
            <person name="Arachchi H.M."/>
            <person name="Berlin A.M."/>
            <person name="Chapman S.B."/>
            <person name="Gainer-Dewar J."/>
            <person name="Goldberg J."/>
            <person name="Griggs A."/>
            <person name="Gujja S."/>
            <person name="Hansen M."/>
            <person name="Howarth C."/>
            <person name="Imamovic A."/>
            <person name="Ireland A."/>
            <person name="Larimer J."/>
            <person name="McCowan C."/>
            <person name="Murphy C."/>
            <person name="Pearson M."/>
            <person name="Poon T.W."/>
            <person name="Priest M."/>
            <person name="Roberts A."/>
            <person name="Saif S."/>
            <person name="Shea T."/>
            <person name="Sisk P."/>
            <person name="Sykes S."/>
            <person name="Wortman J."/>
            <person name="Nusbaum C."/>
            <person name="Birren B."/>
        </authorList>
    </citation>
    <scope>NUCLEOTIDE SEQUENCE [LARGE SCALE GENOMIC DNA]</scope>
    <source>
        <strain evidence="8 9">CBS 114405</strain>
    </source>
</reference>
<dbReference type="SUPFAM" id="SSF56112">
    <property type="entry name" value="Protein kinase-like (PK-like)"/>
    <property type="match status" value="1"/>
</dbReference>
<keyword evidence="5" id="KW-0496">Mitochondrion</keyword>
<evidence type="ECO:0000256" key="2">
    <source>
        <dbReference type="ARBA" id="ARBA00005543"/>
    </source>
</evidence>
<dbReference type="Proteomes" id="UP000019473">
    <property type="component" value="Unassembled WGS sequence"/>
</dbReference>
<feature type="region of interest" description="Disordered" evidence="7">
    <location>
        <begin position="414"/>
        <end position="436"/>
    </location>
</feature>
<dbReference type="eggNOG" id="ENOG502SIYK">
    <property type="taxonomic scope" value="Eukaryota"/>
</dbReference>
<proteinExistence type="inferred from homology"/>
<dbReference type="PANTHER" id="PTHR36091:SF1">
    <property type="entry name" value="ALTERED INHERITANCE OF MITOCHONDRIA PROTEIN 9, MITOCHONDRIAL"/>
    <property type="match status" value="1"/>
</dbReference>
<dbReference type="InterPro" id="IPR051035">
    <property type="entry name" value="Mito_inheritance_9"/>
</dbReference>
<dbReference type="GO" id="GO:0005739">
    <property type="term" value="C:mitochondrion"/>
    <property type="evidence" value="ECO:0007669"/>
    <property type="project" value="UniProtKB-SubCell"/>
</dbReference>
<dbReference type="STRING" id="1182544.W9VEX6"/>
<dbReference type="HOGENOM" id="CLU_019189_3_0_1"/>
<organism evidence="8 9">
    <name type="scientific">Cladophialophora yegresii CBS 114405</name>
    <dbReference type="NCBI Taxonomy" id="1182544"/>
    <lineage>
        <taxon>Eukaryota</taxon>
        <taxon>Fungi</taxon>
        <taxon>Dikarya</taxon>
        <taxon>Ascomycota</taxon>
        <taxon>Pezizomycotina</taxon>
        <taxon>Eurotiomycetes</taxon>
        <taxon>Chaetothyriomycetidae</taxon>
        <taxon>Chaetothyriales</taxon>
        <taxon>Herpotrichiellaceae</taxon>
        <taxon>Cladophialophora</taxon>
    </lineage>
</organism>
<accession>W9VEX6</accession>
<keyword evidence="9" id="KW-1185">Reference proteome</keyword>
<evidence type="ECO:0000256" key="5">
    <source>
        <dbReference type="ARBA" id="ARBA00023128"/>
    </source>
</evidence>
<dbReference type="GeneID" id="19184077"/>
<evidence type="ECO:0000313" key="8">
    <source>
        <dbReference type="EMBL" id="EXJ54177.1"/>
    </source>
</evidence>
<feature type="region of interest" description="Disordered" evidence="7">
    <location>
        <begin position="261"/>
        <end position="290"/>
    </location>
</feature>
<dbReference type="AlphaFoldDB" id="W9VEX6"/>